<dbReference type="AlphaFoldDB" id="A0AAE1DYP1"/>
<dbReference type="PROSITE" id="PS50180">
    <property type="entry name" value="GAE"/>
    <property type="match status" value="1"/>
</dbReference>
<dbReference type="InterPro" id="IPR027422">
    <property type="entry name" value="GGA1-3"/>
</dbReference>
<organism evidence="8 9">
    <name type="scientific">Elysia crispata</name>
    <name type="common">lettuce slug</name>
    <dbReference type="NCBI Taxonomy" id="231223"/>
    <lineage>
        <taxon>Eukaryota</taxon>
        <taxon>Metazoa</taxon>
        <taxon>Spiralia</taxon>
        <taxon>Lophotrochozoa</taxon>
        <taxon>Mollusca</taxon>
        <taxon>Gastropoda</taxon>
        <taxon>Heterobranchia</taxon>
        <taxon>Euthyneura</taxon>
        <taxon>Panpulmonata</taxon>
        <taxon>Sacoglossa</taxon>
        <taxon>Placobranchoidea</taxon>
        <taxon>Plakobranchidae</taxon>
        <taxon>Elysia</taxon>
    </lineage>
</organism>
<comment type="subcellular location">
    <subcellularLocation>
        <location evidence="1">Endosome membrane</location>
        <topology evidence="1">Peripheral membrane protein</topology>
    </subcellularLocation>
    <subcellularLocation>
        <location evidence="2">Golgi apparatus</location>
    </subcellularLocation>
</comment>
<dbReference type="EMBL" id="JAWDGP010001849">
    <property type="protein sequence ID" value="KAK3787622.1"/>
    <property type="molecule type" value="Genomic_DNA"/>
</dbReference>
<keyword evidence="4" id="KW-0653">Protein transport</keyword>
<dbReference type="Gene3D" id="2.60.40.1230">
    <property type="match status" value="1"/>
</dbReference>
<evidence type="ECO:0000256" key="1">
    <source>
        <dbReference type="ARBA" id="ARBA00004481"/>
    </source>
</evidence>
<evidence type="ECO:0000256" key="2">
    <source>
        <dbReference type="ARBA" id="ARBA00004555"/>
    </source>
</evidence>
<sequence length="221" mass="23100">MNQLAANKAAAVAAAAAASTAASTIQTPQPLIAASNSLLTPQPASSAPSATALESQVQTPATNTAPTEADFSPLVSAAPEPELLPLTDVFVPLEKIQPAPNIPSVQAYEKNGLKVMVHFAAVRPRPDVVTMVVSTMSTNQSSVSSFVFQAAVPKIMKVKLQPPSASEFPAYNPILPPAAITQVMLVANPRKEKVRLKYKLSYSIGGEQFSDVGDIEGIPVQ</sequence>
<dbReference type="GO" id="GO:0006886">
    <property type="term" value="P:intracellular protein transport"/>
    <property type="evidence" value="ECO:0007669"/>
    <property type="project" value="InterPro"/>
</dbReference>
<dbReference type="PANTHER" id="PTHR45905">
    <property type="entry name" value="GOLGI-LOCALIZED, GAMMA-ADAPTIN EAR CONTAINING, ARF BINDING PROTEIN"/>
    <property type="match status" value="1"/>
</dbReference>
<dbReference type="GO" id="GO:0006893">
    <property type="term" value="P:Golgi to plasma membrane transport"/>
    <property type="evidence" value="ECO:0007669"/>
    <property type="project" value="TreeGrafter"/>
</dbReference>
<keyword evidence="5" id="KW-0333">Golgi apparatus</keyword>
<name>A0AAE1DYP1_9GAST</name>
<evidence type="ECO:0000313" key="9">
    <source>
        <dbReference type="Proteomes" id="UP001283361"/>
    </source>
</evidence>
<evidence type="ECO:0000256" key="6">
    <source>
        <dbReference type="SAM" id="MobiDB-lite"/>
    </source>
</evidence>
<dbReference type="InterPro" id="IPR008152">
    <property type="entry name" value="Clathrin_a/b/g-adaptin_app_Ig"/>
</dbReference>
<evidence type="ECO:0000259" key="7">
    <source>
        <dbReference type="PROSITE" id="PS50180"/>
    </source>
</evidence>
<dbReference type="SMART" id="SM00809">
    <property type="entry name" value="Alpha_adaptinC2"/>
    <property type="match status" value="1"/>
</dbReference>
<evidence type="ECO:0000256" key="4">
    <source>
        <dbReference type="ARBA" id="ARBA00022927"/>
    </source>
</evidence>
<feature type="domain" description="GAE" evidence="7">
    <location>
        <begin position="100"/>
        <end position="219"/>
    </location>
</feature>
<proteinExistence type="predicted"/>
<dbReference type="GO" id="GO:0034394">
    <property type="term" value="P:protein localization to cell surface"/>
    <property type="evidence" value="ECO:0007669"/>
    <property type="project" value="TreeGrafter"/>
</dbReference>
<accession>A0AAE1DYP1</accession>
<dbReference type="GO" id="GO:0005802">
    <property type="term" value="C:trans-Golgi network"/>
    <property type="evidence" value="ECO:0007669"/>
    <property type="project" value="InterPro"/>
</dbReference>
<evidence type="ECO:0000256" key="3">
    <source>
        <dbReference type="ARBA" id="ARBA00022448"/>
    </source>
</evidence>
<gene>
    <name evidence="8" type="ORF">RRG08_034324</name>
</gene>
<comment type="caution">
    <text evidence="8">The sequence shown here is derived from an EMBL/GenBank/DDBJ whole genome shotgun (WGS) entry which is preliminary data.</text>
</comment>
<evidence type="ECO:0000256" key="5">
    <source>
        <dbReference type="ARBA" id="ARBA00023034"/>
    </source>
</evidence>
<dbReference type="InterPro" id="IPR013041">
    <property type="entry name" value="Clathrin_app_Ig-like_sf"/>
</dbReference>
<dbReference type="Pfam" id="PF02883">
    <property type="entry name" value="Alpha_adaptinC2"/>
    <property type="match status" value="1"/>
</dbReference>
<dbReference type="Proteomes" id="UP001283361">
    <property type="component" value="Unassembled WGS sequence"/>
</dbReference>
<feature type="region of interest" description="Disordered" evidence="6">
    <location>
        <begin position="39"/>
        <end position="69"/>
    </location>
</feature>
<feature type="compositionally biased region" description="Polar residues" evidence="6">
    <location>
        <begin position="54"/>
        <end position="66"/>
    </location>
</feature>
<dbReference type="GO" id="GO:0010008">
    <property type="term" value="C:endosome membrane"/>
    <property type="evidence" value="ECO:0007669"/>
    <property type="project" value="UniProtKB-SubCell"/>
</dbReference>
<protein>
    <recommendedName>
        <fullName evidence="7">GAE domain-containing protein</fullName>
    </recommendedName>
</protein>
<reference evidence="8" key="1">
    <citation type="journal article" date="2023" name="G3 (Bethesda)">
        <title>A reference genome for the long-term kleptoplast-retaining sea slug Elysia crispata morphotype clarki.</title>
        <authorList>
            <person name="Eastman K.E."/>
            <person name="Pendleton A.L."/>
            <person name="Shaikh M.A."/>
            <person name="Suttiyut T."/>
            <person name="Ogas R."/>
            <person name="Tomko P."/>
            <person name="Gavelis G."/>
            <person name="Widhalm J.R."/>
            <person name="Wisecaver J.H."/>
        </authorList>
    </citation>
    <scope>NUCLEOTIDE SEQUENCE</scope>
    <source>
        <strain evidence="8">ECLA1</strain>
    </source>
</reference>
<dbReference type="PANTHER" id="PTHR45905:SF1">
    <property type="entry name" value="GOLGI-LOCALIZED, GAMMA-ADAPTIN EAR CONTAINING, ARF BINDING PROTEIN"/>
    <property type="match status" value="1"/>
</dbReference>
<evidence type="ECO:0000313" key="8">
    <source>
        <dbReference type="EMBL" id="KAK3787622.1"/>
    </source>
</evidence>
<dbReference type="SUPFAM" id="SSF49348">
    <property type="entry name" value="Clathrin adaptor appendage domain"/>
    <property type="match status" value="1"/>
</dbReference>
<keyword evidence="3" id="KW-0813">Transport</keyword>
<dbReference type="GO" id="GO:0031267">
    <property type="term" value="F:small GTPase binding"/>
    <property type="evidence" value="ECO:0007669"/>
    <property type="project" value="InterPro"/>
</dbReference>
<dbReference type="InterPro" id="IPR008153">
    <property type="entry name" value="GAE_dom"/>
</dbReference>
<feature type="compositionally biased region" description="Low complexity" evidence="6">
    <location>
        <begin position="39"/>
        <end position="53"/>
    </location>
</feature>
<keyword evidence="9" id="KW-1185">Reference proteome</keyword>